<dbReference type="Gene3D" id="3.40.50.1170">
    <property type="entry name" value="L-asparaginase, N-terminal domain"/>
    <property type="match status" value="1"/>
</dbReference>
<sequence length="102" mass="11369">MDGETSSTSLEVSQESLEQGVFRLETQMSLDPEALARVLVLYTGGTIGMVNKNGAYEPEPHCMVSKLRSLPIFHNEEFIKKNLPCAEQQRFLALPRLQMAGN</sequence>
<organism evidence="2 3">
    <name type="scientific">Batillaria attramentaria</name>
    <dbReference type="NCBI Taxonomy" id="370345"/>
    <lineage>
        <taxon>Eukaryota</taxon>
        <taxon>Metazoa</taxon>
        <taxon>Spiralia</taxon>
        <taxon>Lophotrochozoa</taxon>
        <taxon>Mollusca</taxon>
        <taxon>Gastropoda</taxon>
        <taxon>Caenogastropoda</taxon>
        <taxon>Sorbeoconcha</taxon>
        <taxon>Cerithioidea</taxon>
        <taxon>Batillariidae</taxon>
        <taxon>Batillaria</taxon>
    </lineage>
</organism>
<dbReference type="InterPro" id="IPR037152">
    <property type="entry name" value="L-asparaginase_N_sf"/>
</dbReference>
<dbReference type="InterPro" id="IPR006034">
    <property type="entry name" value="Asparaginase/glutaminase-like"/>
</dbReference>
<dbReference type="PIRSF" id="PIRSF001220">
    <property type="entry name" value="L-ASNase_gatD"/>
    <property type="match status" value="1"/>
</dbReference>
<accession>A0ABD0M1I8</accession>
<gene>
    <name evidence="2" type="ORF">BaRGS_00003155</name>
</gene>
<dbReference type="InterPro" id="IPR036152">
    <property type="entry name" value="Asp/glu_Ase-like_sf"/>
</dbReference>
<protein>
    <recommendedName>
        <fullName evidence="4">Asparaginase</fullName>
    </recommendedName>
</protein>
<feature type="non-terminal residue" evidence="2">
    <location>
        <position position="102"/>
    </location>
</feature>
<dbReference type="PIRSF" id="PIRSF500176">
    <property type="entry name" value="L_ASNase"/>
    <property type="match status" value="1"/>
</dbReference>
<proteinExistence type="predicted"/>
<evidence type="ECO:0000256" key="1">
    <source>
        <dbReference type="PROSITE-ProRule" id="PRU10099"/>
    </source>
</evidence>
<evidence type="ECO:0000313" key="3">
    <source>
        <dbReference type="Proteomes" id="UP001519460"/>
    </source>
</evidence>
<evidence type="ECO:0008006" key="4">
    <source>
        <dbReference type="Google" id="ProtNLM"/>
    </source>
</evidence>
<dbReference type="SUPFAM" id="SSF53774">
    <property type="entry name" value="Glutaminase/Asparaginase"/>
    <property type="match status" value="1"/>
</dbReference>
<evidence type="ECO:0000313" key="2">
    <source>
        <dbReference type="EMBL" id="KAK7505410.1"/>
    </source>
</evidence>
<dbReference type="PROSITE" id="PS00144">
    <property type="entry name" value="ASN_GLN_ASE_1"/>
    <property type="match status" value="1"/>
</dbReference>
<dbReference type="Proteomes" id="UP001519460">
    <property type="component" value="Unassembled WGS sequence"/>
</dbReference>
<dbReference type="GO" id="GO:0006528">
    <property type="term" value="P:asparagine metabolic process"/>
    <property type="evidence" value="ECO:0007669"/>
    <property type="project" value="UniProtKB-ARBA"/>
</dbReference>
<keyword evidence="3" id="KW-1185">Reference proteome</keyword>
<reference evidence="2 3" key="1">
    <citation type="journal article" date="2023" name="Sci. Data">
        <title>Genome assembly of the Korean intertidal mud-creeper Batillaria attramentaria.</title>
        <authorList>
            <person name="Patra A.K."/>
            <person name="Ho P.T."/>
            <person name="Jun S."/>
            <person name="Lee S.J."/>
            <person name="Kim Y."/>
            <person name="Won Y.J."/>
        </authorList>
    </citation>
    <scope>NUCLEOTIDE SEQUENCE [LARGE SCALE GENOMIC DNA]</scope>
    <source>
        <strain evidence="2">Wonlab-2016</strain>
    </source>
</reference>
<name>A0ABD0M1I8_9CAEN</name>
<feature type="active site" evidence="1">
    <location>
        <position position="46"/>
    </location>
</feature>
<dbReference type="EMBL" id="JACVVK020000010">
    <property type="protein sequence ID" value="KAK7505410.1"/>
    <property type="molecule type" value="Genomic_DNA"/>
</dbReference>
<dbReference type="InterPro" id="IPR020827">
    <property type="entry name" value="Asparaginase/glutaminase_AS1"/>
</dbReference>
<dbReference type="AlphaFoldDB" id="A0ABD0M1I8"/>
<comment type="caution">
    <text evidence="2">The sequence shown here is derived from an EMBL/GenBank/DDBJ whole genome shotgun (WGS) entry which is preliminary data.</text>
</comment>